<evidence type="ECO:0000256" key="1">
    <source>
        <dbReference type="ARBA" id="ARBA00010201"/>
    </source>
</evidence>
<dbReference type="InterPro" id="IPR036754">
    <property type="entry name" value="YbaK/aa-tRNA-synt-asso_dom_sf"/>
</dbReference>
<feature type="domain" description="YbaK/aminoacyl-tRNA synthetase-associated" evidence="2">
    <location>
        <begin position="25"/>
        <end position="150"/>
    </location>
</feature>
<comment type="similarity">
    <text evidence="1">Belongs to the PRORSD1 family.</text>
</comment>
<dbReference type="OrthoDB" id="5145315at2"/>
<accession>A0A6N7PUQ5</accession>
<dbReference type="PANTHER" id="PTHR31423">
    <property type="entry name" value="YBAK DOMAIN-CONTAINING PROTEIN"/>
    <property type="match status" value="1"/>
</dbReference>
<dbReference type="AlphaFoldDB" id="A0A6N7PUQ5"/>
<sequence>MTSPQKGALFERLAALGIETETVTHPPVYTVEEAKAHRVRHDGVHVKNLFLRNKKGAMWLVVLDEDRVVDLRDLGRRIGAGHVSFCSPERLRQHLGVEPGSVTPLAAMMDEAGLVRVVLDAKVLTRDPVHCHPLTNDHTTAIRGEDLVRFLRATGHEPVVLDLDAPAAPAPSL</sequence>
<proteinExistence type="inferred from homology"/>
<dbReference type="RefSeq" id="WP_153820668.1">
    <property type="nucleotide sequence ID" value="NZ_WJIE01000005.1"/>
</dbReference>
<keyword evidence="4" id="KW-1185">Reference proteome</keyword>
<keyword evidence="3" id="KW-0436">Ligase</keyword>
<dbReference type="Gene3D" id="3.90.960.10">
    <property type="entry name" value="YbaK/aminoacyl-tRNA synthetase-associated domain"/>
    <property type="match status" value="1"/>
</dbReference>
<dbReference type="InterPro" id="IPR007214">
    <property type="entry name" value="YbaK/aa-tRNA-synth-assoc-dom"/>
</dbReference>
<dbReference type="GO" id="GO:0002161">
    <property type="term" value="F:aminoacyl-tRNA deacylase activity"/>
    <property type="evidence" value="ECO:0007669"/>
    <property type="project" value="InterPro"/>
</dbReference>
<dbReference type="Pfam" id="PF04073">
    <property type="entry name" value="tRNA_edit"/>
    <property type="match status" value="1"/>
</dbReference>
<dbReference type="EMBL" id="WJIE01000005">
    <property type="protein sequence ID" value="MRG93814.1"/>
    <property type="molecule type" value="Genomic_DNA"/>
</dbReference>
<dbReference type="FunFam" id="3.90.960.10:FF:000005">
    <property type="entry name" value="Putative prolyl-tRNA synthetase"/>
    <property type="match status" value="1"/>
</dbReference>
<gene>
    <name evidence="3" type="ORF">GF068_18115</name>
</gene>
<dbReference type="CDD" id="cd04335">
    <property type="entry name" value="PrdX_deacylase"/>
    <property type="match status" value="1"/>
</dbReference>
<comment type="caution">
    <text evidence="3">The sequence shown here is derived from an EMBL/GenBank/DDBJ whole genome shotgun (WGS) entry which is preliminary data.</text>
</comment>
<reference evidence="3 4" key="1">
    <citation type="submission" date="2019-10" db="EMBL/GenBank/DDBJ databases">
        <title>A soil myxobacterium in the family Polyangiaceae.</title>
        <authorList>
            <person name="Li Y."/>
            <person name="Wang J."/>
        </authorList>
    </citation>
    <scope>NUCLEOTIDE SEQUENCE [LARGE SCALE GENOMIC DNA]</scope>
    <source>
        <strain evidence="3 4">DSM 14734</strain>
    </source>
</reference>
<dbReference type="SUPFAM" id="SSF55826">
    <property type="entry name" value="YbaK/ProRS associated domain"/>
    <property type="match status" value="1"/>
</dbReference>
<dbReference type="GO" id="GO:0004812">
    <property type="term" value="F:aminoacyl-tRNA ligase activity"/>
    <property type="evidence" value="ECO:0007669"/>
    <property type="project" value="UniProtKB-KW"/>
</dbReference>
<protein>
    <submittedName>
        <fullName evidence="3">Prolyl-tRNA synthetase associated domain-containing protein</fullName>
    </submittedName>
</protein>
<evidence type="ECO:0000313" key="3">
    <source>
        <dbReference type="EMBL" id="MRG93814.1"/>
    </source>
</evidence>
<dbReference type="Proteomes" id="UP000440224">
    <property type="component" value="Unassembled WGS sequence"/>
</dbReference>
<name>A0A6N7PUQ5_9BACT</name>
<dbReference type="InterPro" id="IPR040285">
    <property type="entry name" value="ProX/PRXD1"/>
</dbReference>
<keyword evidence="3" id="KW-0030">Aminoacyl-tRNA synthetase</keyword>
<evidence type="ECO:0000259" key="2">
    <source>
        <dbReference type="Pfam" id="PF04073"/>
    </source>
</evidence>
<organism evidence="3 4">
    <name type="scientific">Polyangium spumosum</name>
    <dbReference type="NCBI Taxonomy" id="889282"/>
    <lineage>
        <taxon>Bacteria</taxon>
        <taxon>Pseudomonadati</taxon>
        <taxon>Myxococcota</taxon>
        <taxon>Polyangia</taxon>
        <taxon>Polyangiales</taxon>
        <taxon>Polyangiaceae</taxon>
        <taxon>Polyangium</taxon>
    </lineage>
</organism>
<dbReference type="PANTHER" id="PTHR31423:SF3">
    <property type="entry name" value="PROLYL-TRNA SYNTHETASE ASSOCIATED DOMAIN-CONTAINING PROTEIN 1-RELATED"/>
    <property type="match status" value="1"/>
</dbReference>
<evidence type="ECO:0000313" key="4">
    <source>
        <dbReference type="Proteomes" id="UP000440224"/>
    </source>
</evidence>